<gene>
    <name evidence="1" type="ORF">Tci_667146</name>
</gene>
<evidence type="ECO:0000313" key="1">
    <source>
        <dbReference type="EMBL" id="GFA95174.1"/>
    </source>
</evidence>
<comment type="caution">
    <text evidence="1">The sequence shown here is derived from an EMBL/GenBank/DDBJ whole genome shotgun (WGS) entry which is preliminary data.</text>
</comment>
<organism evidence="1">
    <name type="scientific">Tanacetum cinerariifolium</name>
    <name type="common">Dalmatian daisy</name>
    <name type="synonym">Chrysanthemum cinerariifolium</name>
    <dbReference type="NCBI Taxonomy" id="118510"/>
    <lineage>
        <taxon>Eukaryota</taxon>
        <taxon>Viridiplantae</taxon>
        <taxon>Streptophyta</taxon>
        <taxon>Embryophyta</taxon>
        <taxon>Tracheophyta</taxon>
        <taxon>Spermatophyta</taxon>
        <taxon>Magnoliopsida</taxon>
        <taxon>eudicotyledons</taxon>
        <taxon>Gunneridae</taxon>
        <taxon>Pentapetalae</taxon>
        <taxon>asterids</taxon>
        <taxon>campanulids</taxon>
        <taxon>Asterales</taxon>
        <taxon>Asteraceae</taxon>
        <taxon>Asteroideae</taxon>
        <taxon>Anthemideae</taxon>
        <taxon>Anthemidinae</taxon>
        <taxon>Tanacetum</taxon>
    </lineage>
</organism>
<proteinExistence type="predicted"/>
<dbReference type="EMBL" id="BKCJ010520777">
    <property type="protein sequence ID" value="GFA95174.1"/>
    <property type="molecule type" value="Genomic_DNA"/>
</dbReference>
<reference evidence="1" key="1">
    <citation type="journal article" date="2019" name="Sci. Rep.">
        <title>Draft genome of Tanacetum cinerariifolium, the natural source of mosquito coil.</title>
        <authorList>
            <person name="Yamashiro T."/>
            <person name="Shiraishi A."/>
            <person name="Satake H."/>
            <person name="Nakayama K."/>
        </authorList>
    </citation>
    <scope>NUCLEOTIDE SEQUENCE</scope>
</reference>
<protein>
    <submittedName>
        <fullName evidence="1">Uncharacterized protein</fullName>
    </submittedName>
</protein>
<feature type="non-terminal residue" evidence="1">
    <location>
        <position position="1"/>
    </location>
</feature>
<dbReference type="AlphaFoldDB" id="A0A699KL31"/>
<accession>A0A699KL31</accession>
<sequence length="171" mass="19618">KFVRDFKSLVKEVDESIAKQKALELEIERILRAVVSQDIMSVVQHNSVVDTLNLQTELESMKERFENCIIKKENEYAKLWNDWFLGKRHHKWNEWNTKFEKQSILGKPPSSSRPKVYAVTPLPKSTVFPKVGKMHALSKPITSNSVPTPTVTPLFIKKTLGHNHGVSSKHS</sequence>
<name>A0A699KL31_TANCI</name>